<evidence type="ECO:0000256" key="5">
    <source>
        <dbReference type="ARBA" id="ARBA00022723"/>
    </source>
</evidence>
<keyword evidence="14" id="KW-1185">Reference proteome</keyword>
<proteinExistence type="inferred from homology"/>
<dbReference type="AlphaFoldDB" id="A0AAQ4CMR5"/>
<dbReference type="PANTHER" id="PTHR45852">
    <property type="entry name" value="SER/THR-PROTEIN KINASE RIO2"/>
    <property type="match status" value="1"/>
</dbReference>
<keyword evidence="7" id="KW-0418">Kinase</keyword>
<dbReference type="GO" id="GO:0030688">
    <property type="term" value="C:preribosome, small subunit precursor"/>
    <property type="evidence" value="ECO:0007669"/>
    <property type="project" value="TreeGrafter"/>
</dbReference>
<dbReference type="GO" id="GO:0046872">
    <property type="term" value="F:metal ion binding"/>
    <property type="evidence" value="ECO:0007669"/>
    <property type="project" value="UniProtKB-KW"/>
</dbReference>
<dbReference type="GeneID" id="68864827"/>
<evidence type="ECO:0000259" key="12">
    <source>
        <dbReference type="PROSITE" id="PS50011"/>
    </source>
</evidence>
<keyword evidence="3" id="KW-0723">Serine/threonine-protein kinase</keyword>
<evidence type="ECO:0000256" key="8">
    <source>
        <dbReference type="ARBA" id="ARBA00022840"/>
    </source>
</evidence>
<dbReference type="Gene3D" id="3.30.200.20">
    <property type="entry name" value="Phosphorylase Kinase, domain 1"/>
    <property type="match status" value="1"/>
</dbReference>
<dbReference type="EC" id="2.7.11.1" evidence="2"/>
<dbReference type="InterPro" id="IPR018934">
    <property type="entry name" value="RIO_dom"/>
</dbReference>
<evidence type="ECO:0000313" key="13">
    <source>
        <dbReference type="EMBL" id="BDB97096.1"/>
    </source>
</evidence>
<dbReference type="SMART" id="SM00090">
    <property type="entry name" value="RIO"/>
    <property type="match status" value="1"/>
</dbReference>
<evidence type="ECO:0000256" key="4">
    <source>
        <dbReference type="ARBA" id="ARBA00022679"/>
    </source>
</evidence>
<dbReference type="InterPro" id="IPR030484">
    <property type="entry name" value="Rio2"/>
</dbReference>
<dbReference type="PROSITE" id="PS50011">
    <property type="entry name" value="PROTEIN_KINASE_DOM"/>
    <property type="match status" value="1"/>
</dbReference>
<dbReference type="InterPro" id="IPR011009">
    <property type="entry name" value="Kinase-like_dom_sf"/>
</dbReference>
<dbReference type="EMBL" id="AP025226">
    <property type="protein sequence ID" value="BDB97096.1"/>
    <property type="molecule type" value="Genomic_DNA"/>
</dbReference>
<sequence length="284" mass="32878">MRLSLAERASLVGPFDYIVLKTIYEDRDKSEYIHYLTLKKKLGQKNVKDLKISLLKLNKLKLVFKDSTSLAFKLTFSGLDILAIKMLYVNHILNKLGSIIGEGKESIVYLGYDFNDNPIVVKFHRIGRNSYKSIRRREPYKKSWITISVENAEREYKALKCVHDNGGKVPRPLGIAYNAVAMEYIDGIELYRVSNNAFDFTKLYNEILGTMRIAYTECKIAHGDLSPYNILIDKENNLFIIDWPQASQSEESLQHDIRNIINFFRRFGISDDPQKIFDYVRGIS</sequence>
<dbReference type="InterPro" id="IPR000687">
    <property type="entry name" value="RIO_kinase"/>
</dbReference>
<reference evidence="13 14" key="1">
    <citation type="journal article" date="2022" name="Microbiol. Resour. Announc.">
        <title>Complete Genome Sequence of the Hyperthermophilic and Acidophilic Archaeon Saccharolobus caldissimus Strain HS-3T.</title>
        <authorList>
            <person name="Sakai H.D."/>
            <person name="Kurosawa N."/>
        </authorList>
    </citation>
    <scope>NUCLEOTIDE SEQUENCE [LARGE SCALE GENOMIC DNA]</scope>
    <source>
        <strain evidence="13 14">JCM32116</strain>
    </source>
</reference>
<dbReference type="InterPro" id="IPR000719">
    <property type="entry name" value="Prot_kinase_dom"/>
</dbReference>
<comment type="similarity">
    <text evidence="1">Belongs to the protein kinase superfamily. RIO-type Ser/Thr kinase family.</text>
</comment>
<dbReference type="KEGG" id="scas:SACC_01130"/>
<gene>
    <name evidence="13" type="ORF">SACC_01130</name>
</gene>
<protein>
    <recommendedName>
        <fullName evidence="2">non-specific serine/threonine protein kinase</fullName>
        <ecNumber evidence="2">2.7.11.1</ecNumber>
    </recommendedName>
</protein>
<keyword evidence="8" id="KW-0067">ATP-binding</keyword>
<evidence type="ECO:0000256" key="11">
    <source>
        <dbReference type="ARBA" id="ARBA00048679"/>
    </source>
</evidence>
<dbReference type="Pfam" id="PF01163">
    <property type="entry name" value="RIO1"/>
    <property type="match status" value="1"/>
</dbReference>
<evidence type="ECO:0000256" key="10">
    <source>
        <dbReference type="ARBA" id="ARBA00047899"/>
    </source>
</evidence>
<evidence type="ECO:0000313" key="14">
    <source>
        <dbReference type="Proteomes" id="UP001319921"/>
    </source>
</evidence>
<dbReference type="SUPFAM" id="SSF56112">
    <property type="entry name" value="Protein kinase-like (PK-like)"/>
    <property type="match status" value="1"/>
</dbReference>
<keyword evidence="4" id="KW-0808">Transferase</keyword>
<dbReference type="GO" id="GO:0030490">
    <property type="term" value="P:maturation of SSU-rRNA"/>
    <property type="evidence" value="ECO:0007669"/>
    <property type="project" value="TreeGrafter"/>
</dbReference>
<accession>A0AAQ4CMR5</accession>
<name>A0AAQ4CMR5_9CREN</name>
<keyword evidence="5" id="KW-0479">Metal-binding</keyword>
<evidence type="ECO:0000256" key="9">
    <source>
        <dbReference type="ARBA" id="ARBA00022842"/>
    </source>
</evidence>
<dbReference type="GO" id="GO:0004674">
    <property type="term" value="F:protein serine/threonine kinase activity"/>
    <property type="evidence" value="ECO:0007669"/>
    <property type="project" value="UniProtKB-KW"/>
</dbReference>
<evidence type="ECO:0000256" key="6">
    <source>
        <dbReference type="ARBA" id="ARBA00022741"/>
    </source>
</evidence>
<evidence type="ECO:0000256" key="2">
    <source>
        <dbReference type="ARBA" id="ARBA00012513"/>
    </source>
</evidence>
<keyword evidence="9" id="KW-0460">Magnesium</keyword>
<dbReference type="Proteomes" id="UP001319921">
    <property type="component" value="Chromosome"/>
</dbReference>
<dbReference type="GO" id="GO:0005829">
    <property type="term" value="C:cytosol"/>
    <property type="evidence" value="ECO:0007669"/>
    <property type="project" value="TreeGrafter"/>
</dbReference>
<feature type="domain" description="Protein kinase" evidence="12">
    <location>
        <begin position="94"/>
        <end position="284"/>
    </location>
</feature>
<dbReference type="Gene3D" id="1.10.510.10">
    <property type="entry name" value="Transferase(Phosphotransferase) domain 1"/>
    <property type="match status" value="1"/>
</dbReference>
<dbReference type="RefSeq" id="WP_229571126.1">
    <property type="nucleotide sequence ID" value="NZ_AP025226.1"/>
</dbReference>
<comment type="catalytic activity">
    <reaction evidence="11">
        <text>L-seryl-[protein] + ATP = O-phospho-L-seryl-[protein] + ADP + H(+)</text>
        <dbReference type="Rhea" id="RHEA:17989"/>
        <dbReference type="Rhea" id="RHEA-COMP:9863"/>
        <dbReference type="Rhea" id="RHEA-COMP:11604"/>
        <dbReference type="ChEBI" id="CHEBI:15378"/>
        <dbReference type="ChEBI" id="CHEBI:29999"/>
        <dbReference type="ChEBI" id="CHEBI:30616"/>
        <dbReference type="ChEBI" id="CHEBI:83421"/>
        <dbReference type="ChEBI" id="CHEBI:456216"/>
        <dbReference type="EC" id="2.7.11.1"/>
    </reaction>
</comment>
<dbReference type="Gene3D" id="1.10.10.10">
    <property type="entry name" value="Winged helix-like DNA-binding domain superfamily/Winged helix DNA-binding domain"/>
    <property type="match status" value="1"/>
</dbReference>
<dbReference type="PANTHER" id="PTHR45852:SF1">
    <property type="entry name" value="SERINE_THREONINE-PROTEIN KINASE RIO2"/>
    <property type="match status" value="1"/>
</dbReference>
<dbReference type="GO" id="GO:0005524">
    <property type="term" value="F:ATP binding"/>
    <property type="evidence" value="ECO:0007669"/>
    <property type="project" value="UniProtKB-KW"/>
</dbReference>
<dbReference type="InterPro" id="IPR036388">
    <property type="entry name" value="WH-like_DNA-bd_sf"/>
</dbReference>
<evidence type="ECO:0000256" key="7">
    <source>
        <dbReference type="ARBA" id="ARBA00022777"/>
    </source>
</evidence>
<organism evidence="13 14">
    <name type="scientific">Saccharolobus caldissimus</name>
    <dbReference type="NCBI Taxonomy" id="1702097"/>
    <lineage>
        <taxon>Archaea</taxon>
        <taxon>Thermoproteota</taxon>
        <taxon>Thermoprotei</taxon>
        <taxon>Sulfolobales</taxon>
        <taxon>Sulfolobaceae</taxon>
        <taxon>Saccharolobus</taxon>
    </lineage>
</organism>
<evidence type="ECO:0000256" key="3">
    <source>
        <dbReference type="ARBA" id="ARBA00022527"/>
    </source>
</evidence>
<keyword evidence="6" id="KW-0547">Nucleotide-binding</keyword>
<evidence type="ECO:0000256" key="1">
    <source>
        <dbReference type="ARBA" id="ARBA00009196"/>
    </source>
</evidence>
<dbReference type="CDD" id="cd05144">
    <property type="entry name" value="RIO2_C"/>
    <property type="match status" value="1"/>
</dbReference>
<comment type="catalytic activity">
    <reaction evidence="10">
        <text>L-threonyl-[protein] + ATP = O-phospho-L-threonyl-[protein] + ADP + H(+)</text>
        <dbReference type="Rhea" id="RHEA:46608"/>
        <dbReference type="Rhea" id="RHEA-COMP:11060"/>
        <dbReference type="Rhea" id="RHEA-COMP:11605"/>
        <dbReference type="ChEBI" id="CHEBI:15378"/>
        <dbReference type="ChEBI" id="CHEBI:30013"/>
        <dbReference type="ChEBI" id="CHEBI:30616"/>
        <dbReference type="ChEBI" id="CHEBI:61977"/>
        <dbReference type="ChEBI" id="CHEBI:456216"/>
        <dbReference type="EC" id="2.7.11.1"/>
    </reaction>
</comment>